<evidence type="ECO:0000313" key="2">
    <source>
        <dbReference type="Proteomes" id="UP001189429"/>
    </source>
</evidence>
<proteinExistence type="predicted"/>
<gene>
    <name evidence="1" type="ORF">PCOR1329_LOCUS4389</name>
</gene>
<dbReference type="EMBL" id="CAUYUJ010001128">
    <property type="protein sequence ID" value="CAK0794378.1"/>
    <property type="molecule type" value="Genomic_DNA"/>
</dbReference>
<organism evidence="1 2">
    <name type="scientific">Prorocentrum cordatum</name>
    <dbReference type="NCBI Taxonomy" id="2364126"/>
    <lineage>
        <taxon>Eukaryota</taxon>
        <taxon>Sar</taxon>
        <taxon>Alveolata</taxon>
        <taxon>Dinophyceae</taxon>
        <taxon>Prorocentrales</taxon>
        <taxon>Prorocentraceae</taxon>
        <taxon>Prorocentrum</taxon>
    </lineage>
</organism>
<name>A0ABN9PMU9_9DINO</name>
<reference evidence="1" key="1">
    <citation type="submission" date="2023-10" db="EMBL/GenBank/DDBJ databases">
        <authorList>
            <person name="Chen Y."/>
            <person name="Shah S."/>
            <person name="Dougan E. K."/>
            <person name="Thang M."/>
            <person name="Chan C."/>
        </authorList>
    </citation>
    <scope>NUCLEOTIDE SEQUENCE [LARGE SCALE GENOMIC DNA]</scope>
</reference>
<accession>A0ABN9PMU9</accession>
<dbReference type="Proteomes" id="UP001189429">
    <property type="component" value="Unassembled WGS sequence"/>
</dbReference>
<comment type="caution">
    <text evidence="1">The sequence shown here is derived from an EMBL/GenBank/DDBJ whole genome shotgun (WGS) entry which is preliminary data.</text>
</comment>
<keyword evidence="2" id="KW-1185">Reference proteome</keyword>
<evidence type="ECO:0000313" key="1">
    <source>
        <dbReference type="EMBL" id="CAK0794378.1"/>
    </source>
</evidence>
<protein>
    <submittedName>
        <fullName evidence="1">Uncharacterized protein</fullName>
    </submittedName>
</protein>
<sequence length="240" mass="23728">MSKCSPYMLVRWGSPTPETPCAPGLGNGVCVVVDAGVVEGVAEGVSEVVGAGVAEGVNEVVDAGVVEGASEVVDAGVVEGVGEVVSDGAGEGVNEVVGAGVVEGVAEGVSEVVGAGVAEGVNEVVDAGVVQGVNEVVDAGVGEAAGEGASGGASATKLTLAGLWGISVTQPVRLVAVRRSHLCEAVMDPADGYASYIMAASPETCEQAMEVPELVPSEVSLRWDVERMLEPGAQTSTQLP</sequence>